<keyword evidence="2" id="KW-1185">Reference proteome</keyword>
<evidence type="ECO:0000313" key="2">
    <source>
        <dbReference type="Proteomes" id="UP001162992"/>
    </source>
</evidence>
<comment type="caution">
    <text evidence="1">The sequence shown here is derived from an EMBL/GenBank/DDBJ whole genome shotgun (WGS) entry which is preliminary data.</text>
</comment>
<protein>
    <submittedName>
        <fullName evidence="1">Uncharacterized protein</fullName>
    </submittedName>
</protein>
<reference evidence="2" key="1">
    <citation type="journal article" date="2024" name="Proc. Natl. Acad. Sci. U.S.A.">
        <title>Extraordinary preservation of gene collinearity over three hundred million years revealed in homosporous lycophytes.</title>
        <authorList>
            <person name="Li C."/>
            <person name="Wickell D."/>
            <person name="Kuo L.Y."/>
            <person name="Chen X."/>
            <person name="Nie B."/>
            <person name="Liao X."/>
            <person name="Peng D."/>
            <person name="Ji J."/>
            <person name="Jenkins J."/>
            <person name="Williams M."/>
            <person name="Shu S."/>
            <person name="Plott C."/>
            <person name="Barry K."/>
            <person name="Rajasekar S."/>
            <person name="Grimwood J."/>
            <person name="Han X."/>
            <person name="Sun S."/>
            <person name="Hou Z."/>
            <person name="He W."/>
            <person name="Dai G."/>
            <person name="Sun C."/>
            <person name="Schmutz J."/>
            <person name="Leebens-Mack J.H."/>
            <person name="Li F.W."/>
            <person name="Wang L."/>
        </authorList>
    </citation>
    <scope>NUCLEOTIDE SEQUENCE [LARGE SCALE GENOMIC DNA]</scope>
    <source>
        <strain evidence="2">cv. PW_Plant_1</strain>
    </source>
</reference>
<dbReference type="EMBL" id="CM055096">
    <property type="protein sequence ID" value="KAJ7555951.1"/>
    <property type="molecule type" value="Genomic_DNA"/>
</dbReference>
<name>A0ACC2DP14_DIPCM</name>
<organism evidence="1 2">
    <name type="scientific">Diphasiastrum complanatum</name>
    <name type="common">Issler's clubmoss</name>
    <name type="synonym">Lycopodium complanatum</name>
    <dbReference type="NCBI Taxonomy" id="34168"/>
    <lineage>
        <taxon>Eukaryota</taxon>
        <taxon>Viridiplantae</taxon>
        <taxon>Streptophyta</taxon>
        <taxon>Embryophyta</taxon>
        <taxon>Tracheophyta</taxon>
        <taxon>Lycopodiopsida</taxon>
        <taxon>Lycopodiales</taxon>
        <taxon>Lycopodiaceae</taxon>
        <taxon>Lycopodioideae</taxon>
        <taxon>Diphasiastrum</taxon>
    </lineage>
</organism>
<accession>A0ACC2DP14</accession>
<sequence length="1019" mass="109953">MAVLSSPGQFAVAVMWAGMFLLAFAAVKSTLAMASLQMDAEVLLDFKTNVSGQALQDWDPSTAANPCGWTGVSCNLTLQRVVGLDLSRTGLMGTISPRLGDLQMLNNLNLSRNNLTGSIPPSLGRLSNLNTLALYSNILIGNIPTELSNCSALLVLDLSRNKLNGTVPPELGVLSELLDLDIGYNNFTGTIPASLANLTKLLAFGLYGNYLKGSIPPELGALSQLEAFTMYYNNLTGNIPLTMMQNCTNMQFFHVEFNNLSGTIPPQLQQFTQLKQLWIDGNNFTGSIPPELGNFSQLMLFDLGTNSLTGSIPASLGRLTTLTILFSIADNALTGSIPPELAANFTNLQVFKLKGNMLNGSIAPEFGRMKSLIGLIINNNLLSGEIPPEIGNCSLLDEAQLHYNQFSGAIPAEIGRLSRLSMLYLHHNLLAGEIPDVFANFTMLGDLTLGYNMLNGSIPRSVAGRGSLVKNFSLTHNQLSGLIPAEIGQMTLVASIDLSNNNLSGSIPGGIGYCVGLLQLNLSGNALVGDIPSELQNLKNLNELDLSANDFSGTIPSFLVLLQSLTLLNLSYNDLVGPIPSTGVFRNLTASSFQGNAELCGKILRIQCPLGAASPPAAASSRKGFARNTAIVVACVGGLCLGLLLCCLLFCFRSQIRKFSPPTDTTLEVFIKVPKLKQLTTQDLWTATDGFSDGNIIGTGGFSTVYKGTLPGGLLVAIKKFKIESHNVAASHPSFLAELQALGLARHRNLVRIWGYCANMELKALIMDLMPYGSLEKQLYEAKGEITSWAVWYKIITGVAQGMLYLHHECADPILHCDLKPSNILLDAEMEPHVADFGIARILRYSDMSGGVSTSAFQGTFGYMAPENASLGRLTSKADVYSYGIVLLEVMTGLKPTSDLFALNGSTMPKWVQNAFDHDDPLKVVDAELLRNASSADKEDFIQMMQLGLVCCKKSPDDRPTMREIVEILRRMKIGNNYMHQVAEGSLVDWKGNDMHQVAVDKILVAWKGNGKRTVASDL</sequence>
<evidence type="ECO:0000313" key="1">
    <source>
        <dbReference type="EMBL" id="KAJ7555951.1"/>
    </source>
</evidence>
<dbReference type="Proteomes" id="UP001162992">
    <property type="component" value="Chromosome 5"/>
</dbReference>
<proteinExistence type="predicted"/>
<gene>
    <name evidence="1" type="ORF">O6H91_05G062400</name>
</gene>